<keyword evidence="5 6" id="KW-0472">Membrane</keyword>
<dbReference type="GO" id="GO:0005886">
    <property type="term" value="C:plasma membrane"/>
    <property type="evidence" value="ECO:0007669"/>
    <property type="project" value="UniProtKB-SubCell"/>
</dbReference>
<sequence length="345" mass="38926">MTRKNKISLALIMLVSCLIVVYSMRDIPFKVLLGNLATLNWWWVGVAIGSMLLSIVLEGLVVKKLLGPGVSQFTLKDALRIPVIEQLFNGITPFATGGQPAQLLALMQSGIEAGKATSVLLMKFVVYQAMIVLNFLFCLLIGFDAIKNKVQVLAWLVILGFVIHFLVIFMLLMIMYYYNFTKAFLLKCLAPLKWLKKEELYHKWKKIIIQKVDSFYAESIRLKNDYKLIVKVSCLTLIQLFFYYIIPYFILLALGVSHTNVIKVMIMHVLIVMIISLFPIPGGVGGAEYSFTLVFSAYLTVPSKLVLAMLLWRLITYYMVMFLGIVALGIKPKKITVKGNSSAID</sequence>
<evidence type="ECO:0000256" key="3">
    <source>
        <dbReference type="ARBA" id="ARBA00022692"/>
    </source>
</evidence>
<dbReference type="InterPro" id="IPR022791">
    <property type="entry name" value="L-PG_synthase/AglD"/>
</dbReference>
<dbReference type="PROSITE" id="PS51257">
    <property type="entry name" value="PROKAR_LIPOPROTEIN"/>
    <property type="match status" value="1"/>
</dbReference>
<dbReference type="NCBIfam" id="TIGR00374">
    <property type="entry name" value="flippase-like domain"/>
    <property type="match status" value="1"/>
</dbReference>
<keyword evidence="6" id="KW-0808">Transferase</keyword>
<dbReference type="eggNOG" id="COG0392">
    <property type="taxonomic scope" value="Bacteria"/>
</dbReference>
<feature type="transmembrane region" description="Helical" evidence="6">
    <location>
        <begin position="228"/>
        <end position="255"/>
    </location>
</feature>
<comment type="catalytic activity">
    <reaction evidence="6">
        <text>L-lysyl-tRNA(Lys) + a 1,2-diacyl-sn-glycero-3-phospho-(1'-sn-glycerol) = a 1,2-diacyl-sn-glycero-3-phospho-1'-(3'-O-L-lysyl)-sn-glycerol + tRNA(Lys)</text>
        <dbReference type="Rhea" id="RHEA:10668"/>
        <dbReference type="Rhea" id="RHEA-COMP:9696"/>
        <dbReference type="Rhea" id="RHEA-COMP:9697"/>
        <dbReference type="ChEBI" id="CHEBI:64716"/>
        <dbReference type="ChEBI" id="CHEBI:75792"/>
        <dbReference type="ChEBI" id="CHEBI:78442"/>
        <dbReference type="ChEBI" id="CHEBI:78529"/>
        <dbReference type="EC" id="2.3.2.3"/>
    </reaction>
</comment>
<accession>A0A0R2KLP4</accession>
<comment type="similarity">
    <text evidence="6">Belongs to the LPG synthase family.</text>
</comment>
<gene>
    <name evidence="6" type="primary">mprF</name>
    <name evidence="7" type="ORF">IV53_GL000297</name>
</gene>
<keyword evidence="8" id="KW-1185">Reference proteome</keyword>
<dbReference type="Proteomes" id="UP000051500">
    <property type="component" value="Unassembled WGS sequence"/>
</dbReference>
<dbReference type="STRING" id="1122146.IV53_GL000297"/>
<keyword evidence="3 6" id="KW-0812">Transmembrane</keyword>
<keyword evidence="6" id="KW-0443">Lipid metabolism</keyword>
<dbReference type="GO" id="GO:0046677">
    <property type="term" value="P:response to antibiotic"/>
    <property type="evidence" value="ECO:0007669"/>
    <property type="project" value="UniProtKB-KW"/>
</dbReference>
<dbReference type="RefSeq" id="WP_027106562.1">
    <property type="nucleotide sequence ID" value="NZ_AUHP01000013.1"/>
</dbReference>
<keyword evidence="6" id="KW-0046">Antibiotic resistance</keyword>
<keyword evidence="2" id="KW-1003">Cell membrane</keyword>
<protein>
    <recommendedName>
        <fullName evidence="6">Phosphatidylglycerol lysyltransferase</fullName>
        <ecNumber evidence="6">2.3.2.3</ecNumber>
    </recommendedName>
    <alternativeName>
        <fullName evidence="6">Lysylphosphatidylglycerol synthase</fullName>
    </alternativeName>
</protein>
<evidence type="ECO:0000313" key="7">
    <source>
        <dbReference type="EMBL" id="KRN90382.1"/>
    </source>
</evidence>
<feature type="transmembrane region" description="Helical" evidence="6">
    <location>
        <begin position="41"/>
        <end position="62"/>
    </location>
</feature>
<dbReference type="PANTHER" id="PTHR37693">
    <property type="entry name" value="PHOSPHATIDYLGLYCEROL LYSYLTRANSFERASE"/>
    <property type="match status" value="1"/>
</dbReference>
<feature type="transmembrane region" description="Helical" evidence="6">
    <location>
        <begin position="124"/>
        <end position="146"/>
    </location>
</feature>
<dbReference type="PANTHER" id="PTHR37693:SF1">
    <property type="entry name" value="INTEGRAL MEMBRANE PROTEIN"/>
    <property type="match status" value="1"/>
</dbReference>
<dbReference type="OrthoDB" id="9810654at2"/>
<dbReference type="GO" id="GO:0050071">
    <property type="term" value="F:phosphatidylglycerol lysyltransferase activity"/>
    <property type="evidence" value="ECO:0007669"/>
    <property type="project" value="UniProtKB-EC"/>
</dbReference>
<reference evidence="7 8" key="1">
    <citation type="journal article" date="2015" name="Genome Announc.">
        <title>Expanding the biotechnology potential of lactobacilli through comparative genomics of 213 strains and associated genera.</title>
        <authorList>
            <person name="Sun Z."/>
            <person name="Harris H.M."/>
            <person name="McCann A."/>
            <person name="Guo C."/>
            <person name="Argimon S."/>
            <person name="Zhang W."/>
            <person name="Yang X."/>
            <person name="Jeffery I.B."/>
            <person name="Cooney J.C."/>
            <person name="Kagawa T.F."/>
            <person name="Liu W."/>
            <person name="Song Y."/>
            <person name="Salvetti E."/>
            <person name="Wrobel A."/>
            <person name="Rasinkangas P."/>
            <person name="Parkhill J."/>
            <person name="Rea M.C."/>
            <person name="O'Sullivan O."/>
            <person name="Ritari J."/>
            <person name="Douillard F.P."/>
            <person name="Paul Ross R."/>
            <person name="Yang R."/>
            <person name="Briner A.E."/>
            <person name="Felis G.E."/>
            <person name="de Vos W.M."/>
            <person name="Barrangou R."/>
            <person name="Klaenhammer T.R."/>
            <person name="Caufield P.W."/>
            <person name="Cui Y."/>
            <person name="Zhang H."/>
            <person name="O'Toole P.W."/>
        </authorList>
    </citation>
    <scope>NUCLEOTIDE SEQUENCE [LARGE SCALE GENOMIC DNA]</scope>
    <source>
        <strain evidence="7 8">DSM 22408</strain>
    </source>
</reference>
<comment type="subcellular location">
    <subcellularLocation>
        <location evidence="1 6">Cell membrane</location>
        <topology evidence="1 6">Multi-pass membrane protein</topology>
    </subcellularLocation>
</comment>
<feature type="transmembrane region" description="Helical" evidence="6">
    <location>
        <begin position="152"/>
        <end position="178"/>
    </location>
</feature>
<evidence type="ECO:0000256" key="5">
    <source>
        <dbReference type="ARBA" id="ARBA00023136"/>
    </source>
</evidence>
<evidence type="ECO:0000313" key="8">
    <source>
        <dbReference type="Proteomes" id="UP000051500"/>
    </source>
</evidence>
<evidence type="ECO:0000256" key="2">
    <source>
        <dbReference type="ARBA" id="ARBA00022475"/>
    </source>
</evidence>
<dbReference type="PATRIC" id="fig|1122146.4.peg.303"/>
<dbReference type="EC" id="2.3.2.3" evidence="6"/>
<organism evidence="7 8">
    <name type="scientific">Ligilactobacillus ceti DSM 22408</name>
    <dbReference type="NCBI Taxonomy" id="1122146"/>
    <lineage>
        <taxon>Bacteria</taxon>
        <taxon>Bacillati</taxon>
        <taxon>Bacillota</taxon>
        <taxon>Bacilli</taxon>
        <taxon>Lactobacillales</taxon>
        <taxon>Lactobacillaceae</taxon>
        <taxon>Ligilactobacillus</taxon>
    </lineage>
</organism>
<proteinExistence type="inferred from homology"/>
<name>A0A0R2KLP4_9LACO</name>
<evidence type="ECO:0000256" key="4">
    <source>
        <dbReference type="ARBA" id="ARBA00022989"/>
    </source>
</evidence>
<feature type="transmembrane region" description="Helical" evidence="6">
    <location>
        <begin position="261"/>
        <end position="280"/>
    </location>
</feature>
<dbReference type="EMBL" id="JQBZ01000003">
    <property type="protein sequence ID" value="KRN90382.1"/>
    <property type="molecule type" value="Genomic_DNA"/>
</dbReference>
<comment type="caution">
    <text evidence="7">The sequence shown here is derived from an EMBL/GenBank/DDBJ whole genome shotgun (WGS) entry which is preliminary data.</text>
</comment>
<dbReference type="GO" id="GO:0006629">
    <property type="term" value="P:lipid metabolic process"/>
    <property type="evidence" value="ECO:0007669"/>
    <property type="project" value="UniProtKB-KW"/>
</dbReference>
<keyword evidence="4 6" id="KW-1133">Transmembrane helix</keyword>
<dbReference type="Pfam" id="PF03706">
    <property type="entry name" value="LPG_synthase_TM"/>
    <property type="match status" value="1"/>
</dbReference>
<evidence type="ECO:0000256" key="1">
    <source>
        <dbReference type="ARBA" id="ARBA00004651"/>
    </source>
</evidence>
<comment type="function">
    <text evidence="6">Catalyzes the transfer of a lysyl group from L-lysyl-tRNA(Lys) to membrane-bound phosphatidylglycerol (PG), which produces lysylphosphatidylglycerol (LPG), a major component of the bacterial membrane with a positive net charge. LPG synthesis contributes to bacterial virulence as it is involved in the resistance mechanism against cationic antimicrobial peptides (CAMP) produces by the host's immune system (defensins, cathelicidins) and by the competing microorganisms.</text>
</comment>
<evidence type="ECO:0000256" key="6">
    <source>
        <dbReference type="RuleBase" id="RU363042"/>
    </source>
</evidence>
<dbReference type="AlphaFoldDB" id="A0A0R2KLP4"/>
<feature type="transmembrane region" description="Helical" evidence="6">
    <location>
        <begin position="311"/>
        <end position="330"/>
    </location>
</feature>